<keyword evidence="3" id="KW-0274">FAD</keyword>
<evidence type="ECO:0000256" key="3">
    <source>
        <dbReference type="ARBA" id="ARBA00022827"/>
    </source>
</evidence>
<dbReference type="PANTHER" id="PTHR43004:SF19">
    <property type="entry name" value="BINDING MONOOXYGENASE, PUTATIVE (JCVI)-RELATED"/>
    <property type="match status" value="1"/>
</dbReference>
<dbReference type="Gene3D" id="3.40.30.120">
    <property type="match status" value="1"/>
</dbReference>
<dbReference type="GO" id="GO:0071949">
    <property type="term" value="F:FAD binding"/>
    <property type="evidence" value="ECO:0007669"/>
    <property type="project" value="InterPro"/>
</dbReference>
<protein>
    <submittedName>
        <fullName evidence="6">FAD-dependent monooxygenase</fullName>
    </submittedName>
</protein>
<feature type="domain" description="FAD-binding" evidence="5">
    <location>
        <begin position="21"/>
        <end position="361"/>
    </location>
</feature>
<keyword evidence="2" id="KW-0285">Flavoprotein</keyword>
<gene>
    <name evidence="6" type="ORF">KDL01_39895</name>
</gene>
<dbReference type="InterPro" id="IPR050641">
    <property type="entry name" value="RIFMO-like"/>
</dbReference>
<sequence>MSSERGSAAGARGDAAGPEPQVLVVGAGPTGLTLAGELLRHGVRVRVVDQARGPSDAPRALSLWPRALDILDDLGAGAAIRAAGRRIETFGYFSEGRRVATFHFPPALASTILPQPRIEHALTESLHALGGRVERGVRLVRMTGHQATGLGEDRLGGPVVAELEHDDGTVEQVRPAFVVGADGASSTVRAQMGVHFSGDTYEMAFALVDAHVEGVLSSTEIRYYQTSSGTLVIVPAPDGVFRFLSVVPSGVAEAAADVAAMQAVLDERGPAGVRIVEPVWQSVFRVHTRRATHFRRGRVFLAGDAAHVHSPAGGQGMNSGLQDAHNLGWRLAAVLGRRAPEDILYDYEPERSETARRVVRDTNLHTRAWVVRGRTRRAARDLALSALDRSGMMERWYVPVLAGRRLLYPPPRPTQSPSTRCAVGGGVGAGGGIGPGAGVGGAGIGPGSATASRRSPSRLTWSSWLSWPAWLPGGSAPVIGPGAVFPRQALTAFDGAERIADPTAWILAVIPPTDPAQGGPWFARLARLVEGRAQVRVVIMDPDASPPDALGEDAAEQADHAEHRCCRNPASYYLIRPDGHVAAHGHAEDLARLEAELHHQTLRTVVEWTEGGTLELTPRHATEGSEDV</sequence>
<evidence type="ECO:0000256" key="2">
    <source>
        <dbReference type="ARBA" id="ARBA00022630"/>
    </source>
</evidence>
<dbReference type="AlphaFoldDB" id="A0A941IUR0"/>
<evidence type="ECO:0000256" key="1">
    <source>
        <dbReference type="ARBA" id="ARBA00001974"/>
    </source>
</evidence>
<dbReference type="PRINTS" id="PR00420">
    <property type="entry name" value="RNGMNOXGNASE"/>
</dbReference>
<proteinExistence type="predicted"/>
<dbReference type="Proteomes" id="UP000675781">
    <property type="component" value="Unassembled WGS sequence"/>
</dbReference>
<comment type="caution">
    <text evidence="6">The sequence shown here is derived from an EMBL/GenBank/DDBJ whole genome shotgun (WGS) entry which is preliminary data.</text>
</comment>
<evidence type="ECO:0000313" key="6">
    <source>
        <dbReference type="EMBL" id="MBR7839487.1"/>
    </source>
</evidence>
<evidence type="ECO:0000313" key="7">
    <source>
        <dbReference type="Proteomes" id="UP000675781"/>
    </source>
</evidence>
<dbReference type="Gene3D" id="3.30.70.2450">
    <property type="match status" value="1"/>
</dbReference>
<feature type="compositionally biased region" description="Low complexity" evidence="4">
    <location>
        <begin position="1"/>
        <end position="20"/>
    </location>
</feature>
<dbReference type="GO" id="GO:0016709">
    <property type="term" value="F:oxidoreductase activity, acting on paired donors, with incorporation or reduction of molecular oxygen, NAD(P)H as one donor, and incorporation of one atom of oxygen"/>
    <property type="evidence" value="ECO:0007669"/>
    <property type="project" value="UniProtKB-ARBA"/>
</dbReference>
<dbReference type="RefSeq" id="WP_212533918.1">
    <property type="nucleotide sequence ID" value="NZ_JAGSOG010000461.1"/>
</dbReference>
<keyword evidence="6" id="KW-0560">Oxidoreductase</keyword>
<dbReference type="InterPro" id="IPR036188">
    <property type="entry name" value="FAD/NAD-bd_sf"/>
</dbReference>
<dbReference type="EMBL" id="JAGSOG010000461">
    <property type="protein sequence ID" value="MBR7839487.1"/>
    <property type="molecule type" value="Genomic_DNA"/>
</dbReference>
<dbReference type="PANTHER" id="PTHR43004">
    <property type="entry name" value="TRK SYSTEM POTASSIUM UPTAKE PROTEIN"/>
    <property type="match status" value="1"/>
</dbReference>
<reference evidence="6" key="1">
    <citation type="submission" date="2021-04" db="EMBL/GenBank/DDBJ databases">
        <title>Genome based classification of Actinospica acidithermotolerans sp. nov., an actinobacterium isolated from an Indonesian hot spring.</title>
        <authorList>
            <person name="Kusuma A.B."/>
            <person name="Putra K.E."/>
            <person name="Nafisah S."/>
            <person name="Loh J."/>
            <person name="Nouioui I."/>
            <person name="Goodfellow M."/>
        </authorList>
    </citation>
    <scope>NUCLEOTIDE SEQUENCE</scope>
    <source>
        <strain evidence="6">CSCA 57</strain>
    </source>
</reference>
<evidence type="ECO:0000259" key="5">
    <source>
        <dbReference type="Pfam" id="PF01494"/>
    </source>
</evidence>
<dbReference type="InterPro" id="IPR002938">
    <property type="entry name" value="FAD-bd"/>
</dbReference>
<dbReference type="Pfam" id="PF01494">
    <property type="entry name" value="FAD_binding_3"/>
    <property type="match status" value="1"/>
</dbReference>
<feature type="region of interest" description="Disordered" evidence="4">
    <location>
        <begin position="1"/>
        <end position="21"/>
    </location>
</feature>
<keyword evidence="6" id="KW-0503">Monooxygenase</keyword>
<dbReference type="Gene3D" id="3.50.50.60">
    <property type="entry name" value="FAD/NAD(P)-binding domain"/>
    <property type="match status" value="1"/>
</dbReference>
<dbReference type="SUPFAM" id="SSF51905">
    <property type="entry name" value="FAD/NAD(P)-binding domain"/>
    <property type="match status" value="1"/>
</dbReference>
<organism evidence="6 7">
    <name type="scientific">Actinospica durhamensis</name>
    <dbReference type="NCBI Taxonomy" id="1508375"/>
    <lineage>
        <taxon>Bacteria</taxon>
        <taxon>Bacillati</taxon>
        <taxon>Actinomycetota</taxon>
        <taxon>Actinomycetes</taxon>
        <taxon>Catenulisporales</taxon>
        <taxon>Actinospicaceae</taxon>
        <taxon>Actinospica</taxon>
    </lineage>
</organism>
<comment type="cofactor">
    <cofactor evidence="1">
        <name>FAD</name>
        <dbReference type="ChEBI" id="CHEBI:57692"/>
    </cofactor>
</comment>
<evidence type="ECO:0000256" key="4">
    <source>
        <dbReference type="SAM" id="MobiDB-lite"/>
    </source>
</evidence>
<keyword evidence="7" id="KW-1185">Reference proteome</keyword>
<accession>A0A941IUR0</accession>
<name>A0A941IUR0_9ACTN</name>